<dbReference type="EMBL" id="CACVAP010000102">
    <property type="protein sequence ID" value="CAA6822491.1"/>
    <property type="molecule type" value="Genomic_DNA"/>
</dbReference>
<dbReference type="AlphaFoldDB" id="A0A6S6THE2"/>
<name>A0A6S6THE2_9BACT</name>
<keyword evidence="1" id="KW-0732">Signal</keyword>
<evidence type="ECO:0000313" key="2">
    <source>
        <dbReference type="EMBL" id="CAA6822491.1"/>
    </source>
</evidence>
<evidence type="ECO:0000256" key="1">
    <source>
        <dbReference type="SAM" id="SignalP"/>
    </source>
</evidence>
<feature type="signal peptide" evidence="1">
    <location>
        <begin position="1"/>
        <end position="20"/>
    </location>
</feature>
<dbReference type="InterPro" id="IPR038696">
    <property type="entry name" value="IalB_sf"/>
</dbReference>
<sequence length="184" mass="21336">MKFKLILIVVLFGTSLNLSAKDGVAFMHPFGELRVYFKDWLVVCADKGEGECRMVNYVNNNTNIKTGFFADSRLTIIPARASKLALIDFFHRDAPSLIDSIRITVDRKKFSFAAVDYETPEHNKMMETYILHNQTQLNTIFEASKSARWLTFTYAYDENKHKKVRFSLRGFTKAWAFIEKQTKL</sequence>
<feature type="chain" id="PRO_5028415227" evidence="1">
    <location>
        <begin position="21"/>
        <end position="184"/>
    </location>
</feature>
<dbReference type="Gene3D" id="2.60.40.1880">
    <property type="entry name" value="Invasion associated locus B (IalB) protein"/>
    <property type="match status" value="1"/>
</dbReference>
<proteinExistence type="predicted"/>
<organism evidence="2">
    <name type="scientific">uncultured Sulfurovum sp</name>
    <dbReference type="NCBI Taxonomy" id="269237"/>
    <lineage>
        <taxon>Bacteria</taxon>
        <taxon>Pseudomonadati</taxon>
        <taxon>Campylobacterota</taxon>
        <taxon>Epsilonproteobacteria</taxon>
        <taxon>Campylobacterales</taxon>
        <taxon>Sulfurovaceae</taxon>
        <taxon>Sulfurovum</taxon>
        <taxon>environmental samples</taxon>
    </lineage>
</organism>
<gene>
    <name evidence="2" type="ORF">HELGO_WM9268</name>
</gene>
<reference evidence="2" key="1">
    <citation type="submission" date="2020-01" db="EMBL/GenBank/DDBJ databases">
        <authorList>
            <person name="Meier V. D."/>
            <person name="Meier V D."/>
        </authorList>
    </citation>
    <scope>NUCLEOTIDE SEQUENCE</scope>
    <source>
        <strain evidence="2">HLG_WM_MAG_06</strain>
    </source>
</reference>
<accession>A0A6S6THE2</accession>
<protein>
    <submittedName>
        <fullName evidence="2">Uncharacterized protein</fullName>
    </submittedName>
</protein>